<dbReference type="GeneID" id="6752907"/>
<feature type="compositionally biased region" description="Polar residues" evidence="3">
    <location>
        <begin position="1058"/>
        <end position="1072"/>
    </location>
</feature>
<keyword evidence="4" id="KW-0472">Membrane</keyword>
<dbReference type="Pfam" id="PF13927">
    <property type="entry name" value="Ig_3"/>
    <property type="match status" value="2"/>
</dbReference>
<accession>B3RTM7</accession>
<dbReference type="AlphaFoldDB" id="B3RTM7"/>
<keyword evidence="5" id="KW-0732">Signal</keyword>
<sequence length="1172" mass="133182">MAIRPFSYVCYAIIMIIISCHSSLAALPLEFVEEPLAEVLTISGSSVILNCQANDPQSNVQWYRNDQLWTNSQAVLNNHSLWIQQVNQSTIGKYQCHASSNNYTIVSRYAAIKWATIGEFAINMTSEIMAFVGHPLTIPCFPPSSNPPAIISFRNKGVEVVQSSRVQVLSSGSLFIANVTRQDRGKYKCFAKNPLLPNQEKNSGPLRTLVTVQNTNKLHNTISFTTLPRDVTARVNTDVVLDCVPQADPEAAVHWQKIDGVMPQGRYFIQNDNLVIQRVQLSDSGHYRCTITNRAGSTSATALLSIEAPPEAYLPPETKTYVGADIDLNCSVTGSAVTAVQWFQNGVKLIRTDFNSRIRSNYNHLYIRNVNKGDETIYQCVAFNQFGSSQVITYLKISPGRPVLPSSSTPATLTTNPSTSQSASNQLTIWPWINTVPIITFIRQESKTNATMLWKFPSSDRRYVKSFTIRFGIRANFKNDRTSDYSKSAEIQLIERIMPPVVVPYISHTSWIQSKAIDIYWTLRPQTITQEVITHYRLCYMVIDDKSYAMRNMKYIKFDNVGLYEYRLYGLSPNHTYITALQAINGQGRGKFSLFYVIKLNSVTQPTVSTKNPLIYSETNPATQTIIDDDTLTKDDLVIFTVVIAACGIVTIAAIVLIVHVIKKRHRIPQSRKGASIFQHESERGEEIQIVRTNAVVQYQTDGAVETSIIRNTLIESNHGSSSNIDKTVDADSLNEQSPAPALESELCKQQKFEAHPRMNSESEGKAAHVAEWMTNQPQQSFDHSDSFKNITREYGYTRTDRRRSSKRRSRRRRHRNYGQTDNRYSRRTDPNSHSEYYSYQSNRSKKYRKRTDGSSSSCNDKIPRSYLPKTNRHYDDQSEFEEPHITNNRLVDNRGLPSPTDTIHYEDRCIHPVYIPERQAIYDDRQFESSDHGRMHLHLGNFHPTINSNPLIHRKYCDGCNSSHAGGASSSNANHSYCHPRYPSYIADATCPMYEGDNHPQYAHIYSNSPQVVRVTIPSPKDSYHPHHHHHHHQQHHPQPLQQQRIIESADPYYMQTANNDCSPIEPTTTPAGGHGQLALAYSNELPLTSPDHDTNTLSPNNRQYSLMNTGEPDTDLPLQECERNYISDYDEKNERNEERQTDSIDIDNTSRRSRLSPPEADDYKRIETRT</sequence>
<evidence type="ECO:0000256" key="1">
    <source>
        <dbReference type="ARBA" id="ARBA00022737"/>
    </source>
</evidence>
<feature type="compositionally biased region" description="Basic and acidic residues" evidence="3">
    <location>
        <begin position="873"/>
        <end position="885"/>
    </location>
</feature>
<dbReference type="OMA" id="FRMFAFT"/>
<name>B3RTM7_TRIAD</name>
<dbReference type="InterPro" id="IPR013098">
    <property type="entry name" value="Ig_I-set"/>
</dbReference>
<evidence type="ECO:0000259" key="6">
    <source>
        <dbReference type="PROSITE" id="PS50835"/>
    </source>
</evidence>
<dbReference type="Gene3D" id="2.60.40.10">
    <property type="entry name" value="Immunoglobulins"/>
    <property type="match status" value="5"/>
</dbReference>
<dbReference type="PROSITE" id="PS50835">
    <property type="entry name" value="IG_LIKE"/>
    <property type="match status" value="4"/>
</dbReference>
<feature type="region of interest" description="Disordered" evidence="3">
    <location>
        <begin position="778"/>
        <end position="899"/>
    </location>
</feature>
<feature type="domain" description="Fibronectin type-III" evidence="7">
    <location>
        <begin position="499"/>
        <end position="607"/>
    </location>
</feature>
<dbReference type="InParanoid" id="B3RTM7"/>
<feature type="signal peptide" evidence="5">
    <location>
        <begin position="1"/>
        <end position="25"/>
    </location>
</feature>
<dbReference type="InterPro" id="IPR003598">
    <property type="entry name" value="Ig_sub2"/>
</dbReference>
<dbReference type="GO" id="GO:0016020">
    <property type="term" value="C:membrane"/>
    <property type="evidence" value="ECO:0007669"/>
    <property type="project" value="UniProtKB-SubCell"/>
</dbReference>
<feature type="transmembrane region" description="Helical" evidence="4">
    <location>
        <begin position="637"/>
        <end position="662"/>
    </location>
</feature>
<feature type="chain" id="PRO_5002798282" evidence="5">
    <location>
        <begin position="26"/>
        <end position="1172"/>
    </location>
</feature>
<feature type="region of interest" description="Disordered" evidence="3">
    <location>
        <begin position="1017"/>
        <end position="1043"/>
    </location>
</feature>
<dbReference type="InterPro" id="IPR003961">
    <property type="entry name" value="FN3_dom"/>
</dbReference>
<dbReference type="InterPro" id="IPR036116">
    <property type="entry name" value="FN3_sf"/>
</dbReference>
<dbReference type="PANTHER" id="PTHR44170:SF6">
    <property type="entry name" value="CONTACTIN"/>
    <property type="match status" value="1"/>
</dbReference>
<evidence type="ECO:0000256" key="3">
    <source>
        <dbReference type="SAM" id="MobiDB-lite"/>
    </source>
</evidence>
<keyword evidence="1" id="KW-0677">Repeat</keyword>
<feature type="domain" description="Ig-like" evidence="6">
    <location>
        <begin position="133"/>
        <end position="211"/>
    </location>
</feature>
<dbReference type="Proteomes" id="UP000009022">
    <property type="component" value="Unassembled WGS sequence"/>
</dbReference>
<evidence type="ECO:0000313" key="8">
    <source>
        <dbReference type="EMBL" id="EDV26155.1"/>
    </source>
</evidence>
<dbReference type="CTD" id="6752907"/>
<dbReference type="KEGG" id="tad:TRIADDRAFT_55980"/>
<feature type="compositionally biased region" description="Basic and acidic residues" evidence="3">
    <location>
        <begin position="1122"/>
        <end position="1144"/>
    </location>
</feature>
<dbReference type="InterPro" id="IPR013783">
    <property type="entry name" value="Ig-like_fold"/>
</dbReference>
<dbReference type="InterPro" id="IPR003599">
    <property type="entry name" value="Ig_sub"/>
</dbReference>
<dbReference type="SMART" id="SM00408">
    <property type="entry name" value="IGc2"/>
    <property type="match status" value="4"/>
</dbReference>
<keyword evidence="9" id="KW-1185">Reference proteome</keyword>
<dbReference type="InterPro" id="IPR007110">
    <property type="entry name" value="Ig-like_dom"/>
</dbReference>
<feature type="compositionally biased region" description="Basic and acidic residues" evidence="3">
    <location>
        <begin position="1163"/>
        <end position="1172"/>
    </location>
</feature>
<keyword evidence="2" id="KW-1015">Disulfide bond</keyword>
<organism evidence="8 9">
    <name type="scientific">Trichoplax adhaerens</name>
    <name type="common">Trichoplax reptans</name>
    <dbReference type="NCBI Taxonomy" id="10228"/>
    <lineage>
        <taxon>Eukaryota</taxon>
        <taxon>Metazoa</taxon>
        <taxon>Placozoa</taxon>
        <taxon>Uniplacotomia</taxon>
        <taxon>Trichoplacea</taxon>
        <taxon>Trichoplacidae</taxon>
        <taxon>Trichoplax</taxon>
    </lineage>
</organism>
<feature type="compositionally biased region" description="Polar residues" evidence="3">
    <location>
        <begin position="834"/>
        <end position="843"/>
    </location>
</feature>
<reference evidence="8 9" key="1">
    <citation type="journal article" date="2008" name="Nature">
        <title>The Trichoplax genome and the nature of placozoans.</title>
        <authorList>
            <person name="Srivastava M."/>
            <person name="Begovic E."/>
            <person name="Chapman J."/>
            <person name="Putnam N.H."/>
            <person name="Hellsten U."/>
            <person name="Kawashima T."/>
            <person name="Kuo A."/>
            <person name="Mitros T."/>
            <person name="Salamov A."/>
            <person name="Carpenter M.L."/>
            <person name="Signorovitch A.Y."/>
            <person name="Moreno M.A."/>
            <person name="Kamm K."/>
            <person name="Grimwood J."/>
            <person name="Schmutz J."/>
            <person name="Shapiro H."/>
            <person name="Grigoriev I.V."/>
            <person name="Buss L.W."/>
            <person name="Schierwater B."/>
            <person name="Dellaporta S.L."/>
            <person name="Rokhsar D.S."/>
        </authorList>
    </citation>
    <scope>NUCLEOTIDE SEQUENCE [LARGE SCALE GENOMIC DNA]</scope>
    <source>
        <strain evidence="8 9">Grell-BS-1999</strain>
    </source>
</reference>
<feature type="domain" description="Ig-like" evidence="6">
    <location>
        <begin position="309"/>
        <end position="398"/>
    </location>
</feature>
<dbReference type="InterPro" id="IPR036179">
    <property type="entry name" value="Ig-like_dom_sf"/>
</dbReference>
<feature type="compositionally biased region" description="Basic and acidic residues" evidence="3">
    <location>
        <begin position="824"/>
        <end position="833"/>
    </location>
</feature>
<feature type="compositionally biased region" description="Basic residues" evidence="3">
    <location>
        <begin position="801"/>
        <end position="817"/>
    </location>
</feature>
<dbReference type="RefSeq" id="XP_002112188.1">
    <property type="nucleotide sequence ID" value="XM_002112152.1"/>
</dbReference>
<dbReference type="CDD" id="cd00063">
    <property type="entry name" value="FN3"/>
    <property type="match status" value="1"/>
</dbReference>
<dbReference type="eggNOG" id="KOG4222">
    <property type="taxonomic scope" value="Eukaryota"/>
</dbReference>
<evidence type="ECO:0000256" key="5">
    <source>
        <dbReference type="SAM" id="SignalP"/>
    </source>
</evidence>
<feature type="domain" description="Ig-like" evidence="6">
    <location>
        <begin position="222"/>
        <end position="305"/>
    </location>
</feature>
<feature type="region of interest" description="Disordered" evidence="3">
    <location>
        <begin position="1058"/>
        <end position="1077"/>
    </location>
</feature>
<evidence type="ECO:0000259" key="7">
    <source>
        <dbReference type="PROSITE" id="PS50853"/>
    </source>
</evidence>
<keyword evidence="4" id="KW-1133">Transmembrane helix</keyword>
<feature type="domain" description="Ig-like" evidence="6">
    <location>
        <begin position="28"/>
        <end position="107"/>
    </location>
</feature>
<feature type="compositionally biased region" description="Polar residues" evidence="3">
    <location>
        <begin position="1097"/>
        <end position="1110"/>
    </location>
</feature>
<keyword evidence="4" id="KW-0812">Transmembrane</keyword>
<feature type="compositionally biased region" description="Basic residues" evidence="3">
    <location>
        <begin position="1027"/>
        <end position="1037"/>
    </location>
</feature>
<dbReference type="GO" id="GO:0098609">
    <property type="term" value="P:cell-cell adhesion"/>
    <property type="evidence" value="ECO:0000318"/>
    <property type="project" value="GO_Central"/>
</dbReference>
<dbReference type="PROSITE" id="PS50853">
    <property type="entry name" value="FN3"/>
    <property type="match status" value="1"/>
</dbReference>
<dbReference type="OrthoDB" id="9998697at2759"/>
<evidence type="ECO:0000256" key="4">
    <source>
        <dbReference type="SAM" id="Phobius"/>
    </source>
</evidence>
<dbReference type="PhylomeDB" id="B3RTM7"/>
<dbReference type="SUPFAM" id="SSF48726">
    <property type="entry name" value="Immunoglobulin"/>
    <property type="match status" value="4"/>
</dbReference>
<dbReference type="EMBL" id="DS985244">
    <property type="protein sequence ID" value="EDV26155.1"/>
    <property type="molecule type" value="Genomic_DNA"/>
</dbReference>
<gene>
    <name evidence="8" type="ORF">TRIADDRAFT_55980</name>
</gene>
<dbReference type="PANTHER" id="PTHR44170">
    <property type="entry name" value="PROTEIN SIDEKICK"/>
    <property type="match status" value="1"/>
</dbReference>
<evidence type="ECO:0000313" key="9">
    <source>
        <dbReference type="Proteomes" id="UP000009022"/>
    </source>
</evidence>
<dbReference type="Pfam" id="PF07679">
    <property type="entry name" value="I-set"/>
    <property type="match status" value="2"/>
</dbReference>
<dbReference type="SMART" id="SM00409">
    <property type="entry name" value="IG"/>
    <property type="match status" value="4"/>
</dbReference>
<protein>
    <submittedName>
        <fullName evidence="8">Uncharacterized protein</fullName>
    </submittedName>
</protein>
<proteinExistence type="predicted"/>
<dbReference type="STRING" id="10228.B3RTM7"/>
<dbReference type="HOGENOM" id="CLU_273990_0_0_1"/>
<dbReference type="PROSITE" id="PS51257">
    <property type="entry name" value="PROKAR_LIPOPROTEIN"/>
    <property type="match status" value="1"/>
</dbReference>
<evidence type="ECO:0000256" key="2">
    <source>
        <dbReference type="ARBA" id="ARBA00023157"/>
    </source>
</evidence>
<dbReference type="SUPFAM" id="SSF49265">
    <property type="entry name" value="Fibronectin type III"/>
    <property type="match status" value="1"/>
</dbReference>
<feature type="region of interest" description="Disordered" evidence="3">
    <location>
        <begin position="1087"/>
        <end position="1172"/>
    </location>
</feature>